<protein>
    <submittedName>
        <fullName evidence="1">YhfH family protein</fullName>
    </submittedName>
</protein>
<dbReference type="Proteomes" id="UP000284416">
    <property type="component" value="Unassembled WGS sequence"/>
</dbReference>
<dbReference type="InterPro" id="IPR025432">
    <property type="entry name" value="YhfH-like"/>
</dbReference>
<name>A0A417YXI7_9BACI</name>
<evidence type="ECO:0000313" key="1">
    <source>
        <dbReference type="EMBL" id="RHW42210.1"/>
    </source>
</evidence>
<organism evidence="1 2">
    <name type="scientific">Neobacillus notoginsengisoli</name>
    <dbReference type="NCBI Taxonomy" id="1578198"/>
    <lineage>
        <taxon>Bacteria</taxon>
        <taxon>Bacillati</taxon>
        <taxon>Bacillota</taxon>
        <taxon>Bacilli</taxon>
        <taxon>Bacillales</taxon>
        <taxon>Bacillaceae</taxon>
        <taxon>Neobacillus</taxon>
    </lineage>
</organism>
<gene>
    <name evidence="1" type="ORF">D1B31_06160</name>
</gene>
<accession>A0A417YXI7</accession>
<keyword evidence="2" id="KW-1185">Reference proteome</keyword>
<comment type="caution">
    <text evidence="1">The sequence shown here is derived from an EMBL/GenBank/DDBJ whole genome shotgun (WGS) entry which is preliminary data.</text>
</comment>
<dbReference type="Pfam" id="PF14149">
    <property type="entry name" value="YhfH"/>
    <property type="match status" value="1"/>
</dbReference>
<dbReference type="OrthoDB" id="1122256at2"/>
<dbReference type="AlphaFoldDB" id="A0A417YXI7"/>
<sequence>MLINPVEFFRNLPQKECPVCGENIQEQAESYVLECEGCIAKKLD</sequence>
<evidence type="ECO:0000313" key="2">
    <source>
        <dbReference type="Proteomes" id="UP000284416"/>
    </source>
</evidence>
<reference evidence="1 2" key="1">
    <citation type="journal article" date="2017" name="Int. J. Syst. Evol. Microbiol.">
        <title>Bacillus notoginsengisoli sp. nov., a novel bacterium isolated from the rhizosphere of Panax notoginseng.</title>
        <authorList>
            <person name="Zhang M.Y."/>
            <person name="Cheng J."/>
            <person name="Cai Y."/>
            <person name="Zhang T.Y."/>
            <person name="Wu Y.Y."/>
            <person name="Manikprabhu D."/>
            <person name="Li W.J."/>
            <person name="Zhang Y.X."/>
        </authorList>
    </citation>
    <scope>NUCLEOTIDE SEQUENCE [LARGE SCALE GENOMIC DNA]</scope>
    <source>
        <strain evidence="1 2">JCM 30743</strain>
    </source>
</reference>
<proteinExistence type="predicted"/>
<dbReference type="EMBL" id="QWEG01000003">
    <property type="protein sequence ID" value="RHW42210.1"/>
    <property type="molecule type" value="Genomic_DNA"/>
</dbReference>